<keyword evidence="1" id="KW-0472">Membrane</keyword>
<organism evidence="2 3">
    <name type="scientific">Trichonephila clavata</name>
    <name type="common">Joro spider</name>
    <name type="synonym">Nephila clavata</name>
    <dbReference type="NCBI Taxonomy" id="2740835"/>
    <lineage>
        <taxon>Eukaryota</taxon>
        <taxon>Metazoa</taxon>
        <taxon>Ecdysozoa</taxon>
        <taxon>Arthropoda</taxon>
        <taxon>Chelicerata</taxon>
        <taxon>Arachnida</taxon>
        <taxon>Araneae</taxon>
        <taxon>Araneomorphae</taxon>
        <taxon>Entelegynae</taxon>
        <taxon>Araneoidea</taxon>
        <taxon>Nephilidae</taxon>
        <taxon>Trichonephila</taxon>
    </lineage>
</organism>
<feature type="transmembrane region" description="Helical" evidence="1">
    <location>
        <begin position="17"/>
        <end position="35"/>
    </location>
</feature>
<dbReference type="AlphaFoldDB" id="A0A8X6HQG8"/>
<dbReference type="EMBL" id="BMAO01022022">
    <property type="protein sequence ID" value="GFQ79187.1"/>
    <property type="molecule type" value="Genomic_DNA"/>
</dbReference>
<keyword evidence="1" id="KW-1133">Transmembrane helix</keyword>
<comment type="caution">
    <text evidence="2">The sequence shown here is derived from an EMBL/GenBank/DDBJ whole genome shotgun (WGS) entry which is preliminary data.</text>
</comment>
<evidence type="ECO:0000256" key="1">
    <source>
        <dbReference type="SAM" id="Phobius"/>
    </source>
</evidence>
<evidence type="ECO:0000313" key="2">
    <source>
        <dbReference type="EMBL" id="GFQ79187.1"/>
    </source>
</evidence>
<reference evidence="2" key="1">
    <citation type="submission" date="2020-07" db="EMBL/GenBank/DDBJ databases">
        <title>Multicomponent nature underlies the extraordinary mechanical properties of spider dragline silk.</title>
        <authorList>
            <person name="Kono N."/>
            <person name="Nakamura H."/>
            <person name="Mori M."/>
            <person name="Yoshida Y."/>
            <person name="Ohtoshi R."/>
            <person name="Malay A.D."/>
            <person name="Moran D.A.P."/>
            <person name="Tomita M."/>
            <person name="Numata K."/>
            <person name="Arakawa K."/>
        </authorList>
    </citation>
    <scope>NUCLEOTIDE SEQUENCE</scope>
</reference>
<sequence>MDLKVITMYNVKTACDIVMAILNIEIHFIISYLGAPKFFNLRGMLLISFSFLVRKYRVNTMATPVNGNAILIPLLPYIVKEISKGIIANVMRQFNTARKLLRTLNRSSFFEESENGKITPQ</sequence>
<name>A0A8X6HQG8_TRICU</name>
<gene>
    <name evidence="2" type="ORF">TNCT_318761</name>
</gene>
<keyword evidence="3" id="KW-1185">Reference proteome</keyword>
<dbReference type="Proteomes" id="UP000887116">
    <property type="component" value="Unassembled WGS sequence"/>
</dbReference>
<proteinExistence type="predicted"/>
<keyword evidence="1" id="KW-0812">Transmembrane</keyword>
<protein>
    <submittedName>
        <fullName evidence="2">Uncharacterized protein</fullName>
    </submittedName>
</protein>
<accession>A0A8X6HQG8</accession>
<evidence type="ECO:0000313" key="3">
    <source>
        <dbReference type="Proteomes" id="UP000887116"/>
    </source>
</evidence>